<dbReference type="PROSITE" id="PS51841">
    <property type="entry name" value="LTD"/>
    <property type="match status" value="1"/>
</dbReference>
<dbReference type="InterPro" id="IPR036415">
    <property type="entry name" value="Lamin_tail_dom_sf"/>
</dbReference>
<keyword evidence="5" id="KW-1185">Reference proteome</keyword>
<dbReference type="EMBL" id="CP071839">
    <property type="protein sequence ID" value="QTE03260.1"/>
    <property type="molecule type" value="Genomic_DNA"/>
</dbReference>
<dbReference type="SUPFAM" id="SSF74853">
    <property type="entry name" value="Lamin A/C globular tail domain"/>
    <property type="match status" value="1"/>
</dbReference>
<evidence type="ECO:0000259" key="2">
    <source>
        <dbReference type="PROSITE" id="PS51841"/>
    </source>
</evidence>
<name>A0ABX7U741_STRCY</name>
<evidence type="ECO:0000313" key="5">
    <source>
        <dbReference type="Proteomes" id="UP000663908"/>
    </source>
</evidence>
<dbReference type="EMBL" id="CP071839">
    <property type="protein sequence ID" value="QTD95730.1"/>
    <property type="molecule type" value="Genomic_DNA"/>
</dbReference>
<dbReference type="Gene3D" id="2.60.40.1260">
    <property type="entry name" value="Lamin Tail domain"/>
    <property type="match status" value="1"/>
</dbReference>
<evidence type="ECO:0000313" key="3">
    <source>
        <dbReference type="EMBL" id="QTD95730.1"/>
    </source>
</evidence>
<proteinExistence type="predicted"/>
<accession>A0ABX7U741</accession>
<protein>
    <recommendedName>
        <fullName evidence="2">LTD domain-containing protein</fullName>
    </recommendedName>
</protein>
<keyword evidence="1" id="KW-0732">Signal</keyword>
<evidence type="ECO:0000256" key="1">
    <source>
        <dbReference type="SAM" id="SignalP"/>
    </source>
</evidence>
<feature type="signal peptide" evidence="1">
    <location>
        <begin position="1"/>
        <end position="30"/>
    </location>
</feature>
<evidence type="ECO:0000313" key="4">
    <source>
        <dbReference type="EMBL" id="QTE03260.1"/>
    </source>
</evidence>
<feature type="chain" id="PRO_5045034045" description="LTD domain-containing protein" evidence="1">
    <location>
        <begin position="31"/>
        <end position="169"/>
    </location>
</feature>
<organism evidence="4 5">
    <name type="scientific">Streptomyces cyanogenus</name>
    <dbReference type="NCBI Taxonomy" id="80860"/>
    <lineage>
        <taxon>Bacteria</taxon>
        <taxon>Bacillati</taxon>
        <taxon>Actinomycetota</taxon>
        <taxon>Actinomycetes</taxon>
        <taxon>Kitasatosporales</taxon>
        <taxon>Streptomycetaceae</taxon>
        <taxon>Streptomyces</taxon>
    </lineage>
</organism>
<dbReference type="Proteomes" id="UP000663908">
    <property type="component" value="Chromosome"/>
</dbReference>
<reference evidence="4 5" key="1">
    <citation type="submission" date="2021-03" db="EMBL/GenBank/DDBJ databases">
        <title>Complete genome sequence of Streptomyces cyanogenus S136, producer of anticancer angucycline landomycin A.</title>
        <authorList>
            <person name="Hrab P."/>
            <person name="Ruckert C."/>
            <person name="Busche T."/>
            <person name="Ostash I."/>
            <person name="Kalinowski J."/>
            <person name="Fedorenko V."/>
            <person name="Yushchuk O."/>
            <person name="Ostash B."/>
        </authorList>
    </citation>
    <scope>NUCLEOTIDE SEQUENCE [LARGE SCALE GENOMIC DNA]</scope>
    <source>
        <strain evidence="4 5">S136</strain>
    </source>
</reference>
<sequence length="169" mass="18954">MSVSSSVRRLTAVAGVAVAVVGAVALPASAADYHHGRQQHPVVFISDVQYDSPGRDDGSNRSLNAEWVEITNDSRQAVNLDGWTLVDEDGYTYTFDHYRLNGRATVRVHTGVGRDTRTDLYQDRRNYVWDNDADTATLRNDRGRFVDDASWGRHRHGGDGWRHEADRRG</sequence>
<dbReference type="InterPro" id="IPR001322">
    <property type="entry name" value="Lamin_tail_dom"/>
</dbReference>
<feature type="domain" description="LTD" evidence="2">
    <location>
        <begin position="31"/>
        <end position="153"/>
    </location>
</feature>
<gene>
    <name evidence="3" type="ORF">S1361_00155</name>
    <name evidence="4" type="ORF">S1361_38345</name>
</gene>
<dbReference type="Pfam" id="PF00932">
    <property type="entry name" value="LTD"/>
    <property type="match status" value="1"/>
</dbReference>